<reference evidence="2" key="2">
    <citation type="submission" date="2017-06" db="EMBL/GenBank/DDBJ databases">
        <title>WGS assembly of Brachypodium distachyon.</title>
        <authorList>
            <consortium name="The International Brachypodium Initiative"/>
            <person name="Lucas S."/>
            <person name="Harmon-Smith M."/>
            <person name="Lail K."/>
            <person name="Tice H."/>
            <person name="Grimwood J."/>
            <person name="Bruce D."/>
            <person name="Barry K."/>
            <person name="Shu S."/>
            <person name="Lindquist E."/>
            <person name="Wang M."/>
            <person name="Pitluck S."/>
            <person name="Vogel J.P."/>
            <person name="Garvin D.F."/>
            <person name="Mockler T.C."/>
            <person name="Schmutz J."/>
            <person name="Rokhsar D."/>
            <person name="Bevan M.W."/>
        </authorList>
    </citation>
    <scope>NUCLEOTIDE SEQUENCE</scope>
    <source>
        <strain evidence="2">Bd21</strain>
    </source>
</reference>
<dbReference type="EnsemblPlants" id="PNT74989">
    <property type="protein sequence ID" value="PNT74989"/>
    <property type="gene ID" value="BRADI_1g25887v3"/>
</dbReference>
<evidence type="ECO:0000313" key="2">
    <source>
        <dbReference type="EMBL" id="PNT74989.1"/>
    </source>
</evidence>
<dbReference type="EMBL" id="CM000880">
    <property type="protein sequence ID" value="PNT74989.1"/>
    <property type="molecule type" value="Genomic_DNA"/>
</dbReference>
<reference evidence="3" key="3">
    <citation type="submission" date="2018-08" db="UniProtKB">
        <authorList>
            <consortium name="EnsemblPlants"/>
        </authorList>
    </citation>
    <scope>IDENTIFICATION</scope>
    <source>
        <strain evidence="3">cv. Bd21</strain>
    </source>
</reference>
<evidence type="ECO:0000313" key="3">
    <source>
        <dbReference type="EnsemblPlants" id="PNT74989"/>
    </source>
</evidence>
<gene>
    <name evidence="2" type="ORF">BRADI_1g25887v3</name>
</gene>
<accession>A0A2K2DL31</accession>
<organism evidence="2">
    <name type="scientific">Brachypodium distachyon</name>
    <name type="common">Purple false brome</name>
    <name type="synonym">Trachynia distachya</name>
    <dbReference type="NCBI Taxonomy" id="15368"/>
    <lineage>
        <taxon>Eukaryota</taxon>
        <taxon>Viridiplantae</taxon>
        <taxon>Streptophyta</taxon>
        <taxon>Embryophyta</taxon>
        <taxon>Tracheophyta</taxon>
        <taxon>Spermatophyta</taxon>
        <taxon>Magnoliopsida</taxon>
        <taxon>Liliopsida</taxon>
        <taxon>Poales</taxon>
        <taxon>Poaceae</taxon>
        <taxon>BOP clade</taxon>
        <taxon>Pooideae</taxon>
        <taxon>Stipodae</taxon>
        <taxon>Brachypodieae</taxon>
        <taxon>Brachypodium</taxon>
    </lineage>
</organism>
<feature type="region of interest" description="Disordered" evidence="1">
    <location>
        <begin position="25"/>
        <end position="92"/>
    </location>
</feature>
<proteinExistence type="predicted"/>
<reference evidence="2 3" key="1">
    <citation type="journal article" date="2010" name="Nature">
        <title>Genome sequencing and analysis of the model grass Brachypodium distachyon.</title>
        <authorList>
            <consortium name="International Brachypodium Initiative"/>
        </authorList>
    </citation>
    <scope>NUCLEOTIDE SEQUENCE [LARGE SCALE GENOMIC DNA]</scope>
    <source>
        <strain evidence="2 3">Bd21</strain>
    </source>
</reference>
<evidence type="ECO:0000313" key="4">
    <source>
        <dbReference type="Proteomes" id="UP000008810"/>
    </source>
</evidence>
<dbReference type="Gramene" id="PNT74989">
    <property type="protein sequence ID" value="PNT74989"/>
    <property type="gene ID" value="BRADI_1g25887v3"/>
</dbReference>
<sequence>MRSRPRHLREQILDPVPQLLGERTLQEKDRCVGKQCTRPTAAAGARAGGASRGSGGEGSGARRASRDARRGGRRDMTAGRVRRASSSVGLGHLRRLGAPASVAATGRSAASAGLGCRGGAGCAQRAAARWLELWHRGIALARCG</sequence>
<protein>
    <submittedName>
        <fullName evidence="2 3">Uncharacterized protein</fullName>
    </submittedName>
</protein>
<dbReference type="Proteomes" id="UP000008810">
    <property type="component" value="Chromosome 1"/>
</dbReference>
<feature type="compositionally biased region" description="Gly residues" evidence="1">
    <location>
        <begin position="46"/>
        <end position="59"/>
    </location>
</feature>
<dbReference type="InParanoid" id="A0A2K2DL31"/>
<keyword evidence="4" id="KW-1185">Reference proteome</keyword>
<dbReference type="AlphaFoldDB" id="A0A2K2DL31"/>
<name>A0A2K2DL31_BRADI</name>
<feature type="compositionally biased region" description="Basic and acidic residues" evidence="1">
    <location>
        <begin position="64"/>
        <end position="77"/>
    </location>
</feature>
<evidence type="ECO:0000256" key="1">
    <source>
        <dbReference type="SAM" id="MobiDB-lite"/>
    </source>
</evidence>